<feature type="repeat" description="PPR" evidence="3">
    <location>
        <begin position="339"/>
        <end position="373"/>
    </location>
</feature>
<proteinExistence type="inferred from homology"/>
<organism evidence="5 6">
    <name type="scientific">Lasallia pustulata</name>
    <dbReference type="NCBI Taxonomy" id="136370"/>
    <lineage>
        <taxon>Eukaryota</taxon>
        <taxon>Fungi</taxon>
        <taxon>Dikarya</taxon>
        <taxon>Ascomycota</taxon>
        <taxon>Pezizomycotina</taxon>
        <taxon>Lecanoromycetes</taxon>
        <taxon>OSLEUM clade</taxon>
        <taxon>Umbilicariomycetidae</taxon>
        <taxon>Umbilicariales</taxon>
        <taxon>Umbilicariaceae</taxon>
        <taxon>Lasallia</taxon>
    </lineage>
</organism>
<dbReference type="PANTHER" id="PTHR46128">
    <property type="entry name" value="MITOCHONDRIAL GROUP I INTRON SPLICING FACTOR CCM1"/>
    <property type="match status" value="1"/>
</dbReference>
<dbReference type="InterPro" id="IPR050872">
    <property type="entry name" value="PPR_P_subfamily"/>
</dbReference>
<dbReference type="EMBL" id="VXIT01000020">
    <property type="protein sequence ID" value="KAA6407089.1"/>
    <property type="molecule type" value="Genomic_DNA"/>
</dbReference>
<evidence type="ECO:0000313" key="5">
    <source>
        <dbReference type="EMBL" id="KAA6407089.1"/>
    </source>
</evidence>
<sequence length="478" mass="54138">MVEALLDVLIRERHEVPSPQLYLALILANTSPHGSPEEVSKLLQEMEESGIILDSAMYHAILKVLAMHPSYTFRSEILHEMLHQRWFTLSNDGWHDFVAGLIKDRQLEMALDKFEQMNVEGIRIQPWLHDIMVYVLCEAEEIDEALKIMRQRTSNGEMMISATLWYSFLDAASRALHLEATLYAWRKRVESGYLNPPSGICLNVLATASRHGNFRLATDVFRILGNRTYTFQLHHYEALLEAYINGYDLRSALTLLCVMYSSGVPPTESSTCALFIYLRQKPFWPTKAFQILKELKDSKRDIPTPAVNCIIEACVHQNDLSQAIEHYKNLHALCSAGPTTATFNALLRGCSQAARKDLAMFLASEMLALNVPPDALTYDRLILVCLDADASYDTCNTDTGYKDALRYLAEMKGMGWFLRRGTVVALVKRCCEVGDDMAWELLGEMERRGMDVPGLEAWLEKNWTGGEGAKARRLAKMA</sequence>
<evidence type="ECO:0000256" key="1">
    <source>
        <dbReference type="ARBA" id="ARBA00007626"/>
    </source>
</evidence>
<evidence type="ECO:0000313" key="6">
    <source>
        <dbReference type="Proteomes" id="UP000324767"/>
    </source>
</evidence>
<dbReference type="Pfam" id="PF01535">
    <property type="entry name" value="PPR"/>
    <property type="match status" value="1"/>
</dbReference>
<evidence type="ECO:0000256" key="2">
    <source>
        <dbReference type="ARBA" id="ARBA00022737"/>
    </source>
</evidence>
<dbReference type="InterPro" id="IPR011990">
    <property type="entry name" value="TPR-like_helical_dom_sf"/>
</dbReference>
<gene>
    <name evidence="5" type="ORF">FRX48_09155</name>
</gene>
<dbReference type="OrthoDB" id="747253at2759"/>
<name>A0A5M8PCQ2_9LECA</name>
<accession>A0A5M8PCQ2</accession>
<comment type="similarity">
    <text evidence="1">Belongs to the PPR family. P subfamily.</text>
</comment>
<dbReference type="InterPro" id="IPR057027">
    <property type="entry name" value="TPR_mt"/>
</dbReference>
<dbReference type="Proteomes" id="UP000324767">
    <property type="component" value="Unassembled WGS sequence"/>
</dbReference>
<dbReference type="Gene3D" id="1.25.40.10">
    <property type="entry name" value="Tetratricopeptide repeat domain"/>
    <property type="match status" value="2"/>
</dbReference>
<keyword evidence="2" id="KW-0677">Repeat</keyword>
<dbReference type="InterPro" id="IPR002885">
    <property type="entry name" value="PPR_rpt"/>
</dbReference>
<dbReference type="PROSITE" id="PS51375">
    <property type="entry name" value="PPR"/>
    <property type="match status" value="1"/>
</dbReference>
<dbReference type="Pfam" id="PF23276">
    <property type="entry name" value="TPR_24"/>
    <property type="match status" value="1"/>
</dbReference>
<protein>
    <submittedName>
        <fullName evidence="5">Pentatricopeptide repeat protein</fullName>
    </submittedName>
</protein>
<dbReference type="AlphaFoldDB" id="A0A5M8PCQ2"/>
<comment type="caution">
    <text evidence="5">The sequence shown here is derived from an EMBL/GenBank/DDBJ whole genome shotgun (WGS) entry which is preliminary data.</text>
</comment>
<evidence type="ECO:0000256" key="3">
    <source>
        <dbReference type="PROSITE-ProRule" id="PRU00708"/>
    </source>
</evidence>
<feature type="domain" description="Pentatricopeptide repeat-containing protein-mitochondrial" evidence="4">
    <location>
        <begin position="198"/>
        <end position="329"/>
    </location>
</feature>
<dbReference type="PANTHER" id="PTHR46128:SF329">
    <property type="entry name" value="MITOCHONDRIAL GROUP I INTRON SPLICING FACTOR DMR1"/>
    <property type="match status" value="1"/>
</dbReference>
<evidence type="ECO:0000259" key="4">
    <source>
        <dbReference type="Pfam" id="PF23276"/>
    </source>
</evidence>
<reference evidence="5 6" key="1">
    <citation type="submission" date="2019-09" db="EMBL/GenBank/DDBJ databases">
        <title>The hologenome of the rock-dwelling lichen Lasallia pustulata.</title>
        <authorList>
            <person name="Greshake Tzovaras B."/>
            <person name="Segers F."/>
            <person name="Bicker A."/>
            <person name="Dal Grande F."/>
            <person name="Otte J."/>
            <person name="Hankeln T."/>
            <person name="Schmitt I."/>
            <person name="Ebersberger I."/>
        </authorList>
    </citation>
    <scope>NUCLEOTIDE SEQUENCE [LARGE SCALE GENOMIC DNA]</scope>
    <source>
        <strain evidence="5">A1-1</strain>
    </source>
</reference>